<keyword evidence="1" id="KW-1133">Transmembrane helix</keyword>
<keyword evidence="1" id="KW-0812">Transmembrane</keyword>
<gene>
    <name evidence="2" type="ORF">UT64_C0028G0002</name>
</gene>
<evidence type="ECO:0000313" key="2">
    <source>
        <dbReference type="EMBL" id="KKR32586.1"/>
    </source>
</evidence>
<reference evidence="2 3" key="1">
    <citation type="journal article" date="2015" name="Nature">
        <title>rRNA introns, odd ribosomes, and small enigmatic genomes across a large radiation of phyla.</title>
        <authorList>
            <person name="Brown C.T."/>
            <person name="Hug L.A."/>
            <person name="Thomas B.C."/>
            <person name="Sharon I."/>
            <person name="Castelle C.J."/>
            <person name="Singh A."/>
            <person name="Wilkins M.J."/>
            <person name="Williams K.H."/>
            <person name="Banfield J.F."/>
        </authorList>
    </citation>
    <scope>NUCLEOTIDE SEQUENCE [LARGE SCALE GENOMIC DNA]</scope>
</reference>
<keyword evidence="1" id="KW-0472">Membrane</keyword>
<evidence type="ECO:0008006" key="4">
    <source>
        <dbReference type="Google" id="ProtNLM"/>
    </source>
</evidence>
<proteinExistence type="predicted"/>
<sequence length="338" mass="39228">MDFISKKEEETKKEEIVPEVEWSRPELEKKTKSKIFDIFSFFKKGKKTEDKKEQLVEKMISRKETLDLIKNYVRHKEEIGEEKNDEIKKEKVSELNINNAAEEGKFADLPTAEKVKTEERVEPISGEAIDKKSWLRYIISKIKLKNHETKTIVATDLIKGEVITFFDWQKSFIYLVAATLISFLLIGFAYLILLYNIEIKKQNAQDFEKKLALINEKISKEEVGIREIDIFQQKIILVNSLINDHVYWTNFFKFLEENTLTDISFSSVFNGNAKGEYSFDATAKDFGAVVKQIEVLRNNKLVRSVSTNGGTVLRTDDAKEVNFDLKLSLDPTVFLKNR</sequence>
<comment type="caution">
    <text evidence="2">The sequence shown here is derived from an EMBL/GenBank/DDBJ whole genome shotgun (WGS) entry which is preliminary data.</text>
</comment>
<evidence type="ECO:0000313" key="3">
    <source>
        <dbReference type="Proteomes" id="UP000034137"/>
    </source>
</evidence>
<dbReference type="Proteomes" id="UP000034137">
    <property type="component" value="Unassembled WGS sequence"/>
</dbReference>
<protein>
    <recommendedName>
        <fullName evidence="4">Fimbrial assembly family protein</fullName>
    </recommendedName>
</protein>
<dbReference type="AlphaFoldDB" id="A0A0G0Q5G9"/>
<feature type="transmembrane region" description="Helical" evidence="1">
    <location>
        <begin position="172"/>
        <end position="195"/>
    </location>
</feature>
<dbReference type="EMBL" id="LBXO01000028">
    <property type="protein sequence ID" value="KKR32586.1"/>
    <property type="molecule type" value="Genomic_DNA"/>
</dbReference>
<name>A0A0G0Q5G9_9BACT</name>
<evidence type="ECO:0000256" key="1">
    <source>
        <dbReference type="SAM" id="Phobius"/>
    </source>
</evidence>
<organism evidence="2 3">
    <name type="scientific">Candidatus Falkowbacteria bacterium GW2011_GWF2_39_8</name>
    <dbReference type="NCBI Taxonomy" id="1618642"/>
    <lineage>
        <taxon>Bacteria</taxon>
        <taxon>Candidatus Falkowiibacteriota</taxon>
    </lineage>
</organism>
<accession>A0A0G0Q5G9</accession>